<name>A0AAV9LQH3_9SOLN</name>
<dbReference type="EMBL" id="JAWPEI010000005">
    <property type="protein sequence ID" value="KAK4727319.1"/>
    <property type="molecule type" value="Genomic_DNA"/>
</dbReference>
<protein>
    <submittedName>
        <fullName evidence="1">Uncharacterized protein</fullName>
    </submittedName>
</protein>
<comment type="caution">
    <text evidence="1">The sequence shown here is derived from an EMBL/GenBank/DDBJ whole genome shotgun (WGS) entry which is preliminary data.</text>
</comment>
<gene>
    <name evidence="1" type="ORF">R3W88_032236</name>
</gene>
<evidence type="ECO:0000313" key="2">
    <source>
        <dbReference type="Proteomes" id="UP001311915"/>
    </source>
</evidence>
<reference evidence="1 2" key="1">
    <citation type="submission" date="2023-10" db="EMBL/GenBank/DDBJ databases">
        <title>Genome-Wide Identification Analysis in wild type Solanum Pinnatisectum Reveals Some Genes Defensing Phytophthora Infestans.</title>
        <authorList>
            <person name="Sun C."/>
        </authorList>
    </citation>
    <scope>NUCLEOTIDE SEQUENCE [LARGE SCALE GENOMIC DNA]</scope>
    <source>
        <strain evidence="1">LQN</strain>
        <tissue evidence="1">Leaf</tissue>
    </source>
</reference>
<proteinExistence type="predicted"/>
<sequence>MGDCIRKESLPSPLRKAKIVNFKDELLLMGESNEDCIHSSVSLTKELMGKADVQDISVHQLLKQLMNVTEGLELRHRSWRPALQSIPEVN</sequence>
<keyword evidence="2" id="KW-1185">Reference proteome</keyword>
<accession>A0AAV9LQH3</accession>
<evidence type="ECO:0000313" key="1">
    <source>
        <dbReference type="EMBL" id="KAK4727319.1"/>
    </source>
</evidence>
<dbReference type="Proteomes" id="UP001311915">
    <property type="component" value="Unassembled WGS sequence"/>
</dbReference>
<dbReference type="AlphaFoldDB" id="A0AAV9LQH3"/>
<organism evidence="1 2">
    <name type="scientific">Solanum pinnatisectum</name>
    <name type="common">tansyleaf nightshade</name>
    <dbReference type="NCBI Taxonomy" id="50273"/>
    <lineage>
        <taxon>Eukaryota</taxon>
        <taxon>Viridiplantae</taxon>
        <taxon>Streptophyta</taxon>
        <taxon>Embryophyta</taxon>
        <taxon>Tracheophyta</taxon>
        <taxon>Spermatophyta</taxon>
        <taxon>Magnoliopsida</taxon>
        <taxon>eudicotyledons</taxon>
        <taxon>Gunneridae</taxon>
        <taxon>Pentapetalae</taxon>
        <taxon>asterids</taxon>
        <taxon>lamiids</taxon>
        <taxon>Solanales</taxon>
        <taxon>Solanaceae</taxon>
        <taxon>Solanoideae</taxon>
        <taxon>Solaneae</taxon>
        <taxon>Solanum</taxon>
    </lineage>
</organism>